<reference evidence="2 3" key="1">
    <citation type="submission" date="2016-01" db="EMBL/GenBank/DDBJ databases">
        <title>The new phylogeny of the genus Mycobacterium.</title>
        <authorList>
            <person name="Tarcisio F."/>
            <person name="Conor M."/>
            <person name="Antonella G."/>
            <person name="Elisabetta G."/>
            <person name="Giulia F.S."/>
            <person name="Sara T."/>
            <person name="Anna F."/>
            <person name="Clotilde B."/>
            <person name="Roberto B."/>
            <person name="Veronica D.S."/>
            <person name="Fabio R."/>
            <person name="Monica P."/>
            <person name="Olivier J."/>
            <person name="Enrico T."/>
            <person name="Nicola S."/>
        </authorList>
    </citation>
    <scope>NUCLEOTIDE SEQUENCE [LARGE SCALE GENOMIC DNA]</scope>
    <source>
        <strain evidence="2 3">DSM 44616</strain>
    </source>
</reference>
<dbReference type="EMBL" id="LQPR01000038">
    <property type="protein sequence ID" value="ORW70670.1"/>
    <property type="molecule type" value="Genomic_DNA"/>
</dbReference>
<gene>
    <name evidence="2" type="ORF">AWC23_16455</name>
</gene>
<feature type="region of interest" description="Disordered" evidence="1">
    <location>
        <begin position="51"/>
        <end position="88"/>
    </location>
</feature>
<protein>
    <submittedName>
        <fullName evidence="2">Uncharacterized protein</fullName>
    </submittedName>
</protein>
<feature type="compositionally biased region" description="Pro residues" evidence="1">
    <location>
        <begin position="74"/>
        <end position="88"/>
    </location>
</feature>
<evidence type="ECO:0000313" key="2">
    <source>
        <dbReference type="EMBL" id="ORW70670.1"/>
    </source>
</evidence>
<organism evidence="2 3">
    <name type="scientific">Mycobacterium saskatchewanense</name>
    <dbReference type="NCBI Taxonomy" id="220927"/>
    <lineage>
        <taxon>Bacteria</taxon>
        <taxon>Bacillati</taxon>
        <taxon>Actinomycetota</taxon>
        <taxon>Actinomycetes</taxon>
        <taxon>Mycobacteriales</taxon>
        <taxon>Mycobacteriaceae</taxon>
        <taxon>Mycobacterium</taxon>
        <taxon>Mycobacterium simiae complex</taxon>
    </lineage>
</organism>
<keyword evidence="3" id="KW-1185">Reference proteome</keyword>
<dbReference type="AlphaFoldDB" id="A0AAJ3NP92"/>
<name>A0AAJ3NP92_9MYCO</name>
<comment type="caution">
    <text evidence="2">The sequence shown here is derived from an EMBL/GenBank/DDBJ whole genome shotgun (WGS) entry which is preliminary data.</text>
</comment>
<feature type="compositionally biased region" description="Acidic residues" evidence="1">
    <location>
        <begin position="62"/>
        <end position="73"/>
    </location>
</feature>
<accession>A0AAJ3NP92</accession>
<evidence type="ECO:0000256" key="1">
    <source>
        <dbReference type="SAM" id="MobiDB-lite"/>
    </source>
</evidence>
<dbReference type="Proteomes" id="UP000193387">
    <property type="component" value="Unassembled WGS sequence"/>
</dbReference>
<proteinExistence type="predicted"/>
<dbReference type="RefSeq" id="WP_085256457.1">
    <property type="nucleotide sequence ID" value="NZ_AP022573.1"/>
</dbReference>
<sequence>MNVVNSGPVLRRRGKARARALADLGELCRCGRGLAVTGRKCRLCANGDTPARPDAATKPDEPDLDELDCEPFEPDPPPALTTPPPAAPGDPLRCSTCGHRFGRRARCYLIDGAAGAVLCGACASSTAVHARLFIECRQRHTAGAHCTTVTRGAALRLQQDTPR</sequence>
<evidence type="ECO:0000313" key="3">
    <source>
        <dbReference type="Proteomes" id="UP000193387"/>
    </source>
</evidence>